<accession>B6AS77</accession>
<evidence type="ECO:0000256" key="1">
    <source>
        <dbReference type="SAM" id="MobiDB-lite"/>
    </source>
</evidence>
<proteinExistence type="predicted"/>
<dbReference type="EMBL" id="DS995262">
    <property type="protein sequence ID" value="EDZ38305.1"/>
    <property type="molecule type" value="Genomic_DNA"/>
</dbReference>
<sequence length="139" mass="16034">MFLFFEGGCASEAQYGKVVDLWIGKKSSQLFWAWNFPNKQITLPDGNTVYIYHKSRMLDFSQTYTDFPQYYSSYGTYTNTQIQRLTCTTWFEIDRETEIIKNVTFKGDLCMAGGLGSDDPVPPPLLQERSKSDQSPHQE</sequence>
<feature type="region of interest" description="Disordered" evidence="1">
    <location>
        <begin position="116"/>
        <end position="139"/>
    </location>
</feature>
<evidence type="ECO:0000313" key="2">
    <source>
        <dbReference type="EMBL" id="EDZ38305.1"/>
    </source>
</evidence>
<feature type="compositionally biased region" description="Basic and acidic residues" evidence="1">
    <location>
        <begin position="128"/>
        <end position="139"/>
    </location>
</feature>
<reference evidence="2" key="2">
    <citation type="journal article" date="2008" name="PLoS Biol.">
        <title>Population genomic analysis of strain variation in Leptospirillum group II bacteria involved in acid mine drainage formation.</title>
        <authorList>
            <person name="Simmons S.L."/>
            <person name="Dibartolo G."/>
            <person name="Denef V.J."/>
            <person name="Goltsman D.S."/>
            <person name="Thelen M.P."/>
            <person name="Banfield J.F."/>
        </authorList>
    </citation>
    <scope>NUCLEOTIDE SEQUENCE [LARGE SCALE GENOMIC DNA]</scope>
</reference>
<dbReference type="AlphaFoldDB" id="B6AS77"/>
<protein>
    <submittedName>
        <fullName evidence="2">Uncharacterized protein</fullName>
    </submittedName>
</protein>
<name>B6AS77_9BACT</name>
<reference evidence="2" key="1">
    <citation type="journal article" date="2004" name="Nature">
        <title>Community structure and metabolism through reconstruction of microbial genomes from the environment.</title>
        <authorList>
            <person name="Tyson G.W."/>
            <person name="Chapman J."/>
            <person name="Hugenholtz P."/>
            <person name="Allen E.E."/>
            <person name="Ram R.J."/>
            <person name="Richardson P.M."/>
            <person name="Solovyev V.V."/>
            <person name="Rubin E.M."/>
            <person name="Rokhsar D.S."/>
            <person name="Banfield J.F."/>
        </authorList>
    </citation>
    <scope>NUCLEOTIDE SEQUENCE [LARGE SCALE GENOMIC DNA]</scope>
</reference>
<gene>
    <name evidence="2" type="ORF">CGL2_11278011</name>
</gene>
<organism evidence="2">
    <name type="scientific">Leptospirillum sp. Group II '5-way CG'</name>
    <dbReference type="NCBI Taxonomy" id="419541"/>
    <lineage>
        <taxon>Bacteria</taxon>
        <taxon>Pseudomonadati</taxon>
        <taxon>Nitrospirota</taxon>
        <taxon>Nitrospiria</taxon>
        <taxon>Nitrospirales</taxon>
        <taxon>Nitrospiraceae</taxon>
        <taxon>Leptospirillum</taxon>
    </lineage>
</organism>